<proteinExistence type="predicted"/>
<dbReference type="OrthoDB" id="3636394at2759"/>
<comment type="subcellular location">
    <subcellularLocation>
        <location evidence="4">Peroxisome membrane</location>
    </subcellularLocation>
</comment>
<gene>
    <name evidence="5" type="ORF">PPNO1_LOCUS7053</name>
</gene>
<evidence type="ECO:0000256" key="3">
    <source>
        <dbReference type="ARBA" id="ARBA00023140"/>
    </source>
</evidence>
<evidence type="ECO:0008006" key="7">
    <source>
        <dbReference type="Google" id="ProtNLM"/>
    </source>
</evidence>
<keyword evidence="3" id="KW-0576">Peroxisome</keyword>
<sequence>MSSYEQFISFGVDAFGIERFLRGVQATCQIFANTPAAASLTNIPISEFIAFGATLNLARRFIRTWRFLDCFSTSQALYNGSSGPTLELWLDITRLSLFGIYGLLETATLPDLSGVTGFGPQMTKQINLEAQKFWFAALACGIVAGASRLLSLYAHAPVPQADEVYDLADGAGDGKDEKKAAEARLKKKQQGEEERAQRAAAKASVLRKTAVDAIDMVIPSSVLRWIAVDTATVGWAMLLSTFLSGYDVWARCGVQLRQAKAAKAPMAKVSKS</sequence>
<dbReference type="PANTHER" id="PTHR12652:SF23">
    <property type="entry name" value="MICROBODY (PEROXISOME) PROLIFERATION PROTEIN PEROXIN 11B (EUROFUNG)"/>
    <property type="match status" value="1"/>
</dbReference>
<keyword evidence="1" id="KW-0962">Peroxisome biogenesis</keyword>
<reference evidence="5" key="1">
    <citation type="submission" date="2022-11" db="EMBL/GenBank/DDBJ databases">
        <authorList>
            <person name="Scott C."/>
            <person name="Bruce N."/>
        </authorList>
    </citation>
    <scope>NUCLEOTIDE SEQUENCE</scope>
</reference>
<evidence type="ECO:0000256" key="1">
    <source>
        <dbReference type="ARBA" id="ARBA00022593"/>
    </source>
</evidence>
<evidence type="ECO:0000256" key="2">
    <source>
        <dbReference type="ARBA" id="ARBA00023136"/>
    </source>
</evidence>
<dbReference type="InterPro" id="IPR008733">
    <property type="entry name" value="PEX11"/>
</dbReference>
<evidence type="ECO:0000256" key="4">
    <source>
        <dbReference type="ARBA" id="ARBA00046271"/>
    </source>
</evidence>
<organism evidence="5 6">
    <name type="scientific">Parascedosporium putredinis</name>
    <dbReference type="NCBI Taxonomy" id="1442378"/>
    <lineage>
        <taxon>Eukaryota</taxon>
        <taxon>Fungi</taxon>
        <taxon>Dikarya</taxon>
        <taxon>Ascomycota</taxon>
        <taxon>Pezizomycotina</taxon>
        <taxon>Sordariomycetes</taxon>
        <taxon>Hypocreomycetidae</taxon>
        <taxon>Microascales</taxon>
        <taxon>Microascaceae</taxon>
        <taxon>Parascedosporium</taxon>
    </lineage>
</organism>
<dbReference type="AlphaFoldDB" id="A0A9P1H7H7"/>
<dbReference type="Proteomes" id="UP000838763">
    <property type="component" value="Unassembled WGS sequence"/>
</dbReference>
<keyword evidence="2" id="KW-0472">Membrane</keyword>
<keyword evidence="6" id="KW-1185">Reference proteome</keyword>
<dbReference type="EMBL" id="CALLCH030000016">
    <property type="protein sequence ID" value="CAI4217442.1"/>
    <property type="molecule type" value="Genomic_DNA"/>
</dbReference>
<dbReference type="GO" id="GO:0016559">
    <property type="term" value="P:peroxisome fission"/>
    <property type="evidence" value="ECO:0007669"/>
    <property type="project" value="InterPro"/>
</dbReference>
<accession>A0A9P1H7H7</accession>
<dbReference type="PANTHER" id="PTHR12652">
    <property type="entry name" value="PEROXISOMAL BIOGENESIS FACTOR 11"/>
    <property type="match status" value="1"/>
</dbReference>
<comment type="caution">
    <text evidence="5">The sequence shown here is derived from an EMBL/GenBank/DDBJ whole genome shotgun (WGS) entry which is preliminary data.</text>
</comment>
<name>A0A9P1H7H7_9PEZI</name>
<evidence type="ECO:0000313" key="6">
    <source>
        <dbReference type="Proteomes" id="UP000838763"/>
    </source>
</evidence>
<dbReference type="GO" id="GO:0005778">
    <property type="term" value="C:peroxisomal membrane"/>
    <property type="evidence" value="ECO:0007669"/>
    <property type="project" value="UniProtKB-SubCell"/>
</dbReference>
<dbReference type="Pfam" id="PF05648">
    <property type="entry name" value="PEX11"/>
    <property type="match status" value="1"/>
</dbReference>
<evidence type="ECO:0000313" key="5">
    <source>
        <dbReference type="EMBL" id="CAI4217442.1"/>
    </source>
</evidence>
<protein>
    <recommendedName>
        <fullName evidence="7">Peroxisomal biogenesis factor 11</fullName>
    </recommendedName>
</protein>